<sequence>TLSATIGETASWFSHAGGIKTIAAAGRHTIQAHTAAMAVHADKAVSITSSNNEIRILAKGQIVLKAGQSSVTLSGGDITFACPGTFSVKGGGNAFQGPGRGSASLYGLPMGTVVEVPHWIEVERKYYDGSAVQGAPVEITFAGGTIRTARLNEAGFARVEGTPGGLAEIEIGEDARSWTLDDSAQPQANPAYGKRLSEEQAVALFELYTREIV</sequence>
<organism evidence="2 3">
    <name type="scientific">Denitromonas halophila</name>
    <dbReference type="NCBI Taxonomy" id="1629404"/>
    <lineage>
        <taxon>Bacteria</taxon>
        <taxon>Pseudomonadati</taxon>
        <taxon>Pseudomonadota</taxon>
        <taxon>Betaproteobacteria</taxon>
        <taxon>Rhodocyclales</taxon>
        <taxon>Zoogloeaceae</taxon>
        <taxon>Denitromonas</taxon>
    </lineage>
</organism>
<feature type="domain" description="DUF2345" evidence="1">
    <location>
        <begin position="2"/>
        <end position="98"/>
    </location>
</feature>
<reference evidence="2 3" key="1">
    <citation type="submission" date="2019-07" db="EMBL/GenBank/DDBJ databases">
        <title>The pathways for chlorine oxyanion respiration interact through the shared metabolite chlorate.</title>
        <authorList>
            <person name="Barnum T.P."/>
            <person name="Cheng Y."/>
            <person name="Hill K.A."/>
            <person name="Lucas L.N."/>
            <person name="Carlson H.K."/>
            <person name="Coates J.D."/>
        </authorList>
    </citation>
    <scope>NUCLEOTIDE SEQUENCE [LARGE SCALE GENOMIC DNA]</scope>
    <source>
        <strain evidence="2 3">SFB-1</strain>
    </source>
</reference>
<evidence type="ECO:0000259" key="1">
    <source>
        <dbReference type="Pfam" id="PF10106"/>
    </source>
</evidence>
<protein>
    <submittedName>
        <fullName evidence="2">DUF2345 domain-containing protein</fullName>
    </submittedName>
</protein>
<accession>A0A557SPI3</accession>
<dbReference type="EMBL" id="VMNI01000002">
    <property type="protein sequence ID" value="TVO79323.1"/>
    <property type="molecule type" value="Genomic_DNA"/>
</dbReference>
<dbReference type="Pfam" id="PF10106">
    <property type="entry name" value="DUF2345"/>
    <property type="match status" value="1"/>
</dbReference>
<evidence type="ECO:0000313" key="3">
    <source>
        <dbReference type="Proteomes" id="UP000318349"/>
    </source>
</evidence>
<comment type="caution">
    <text evidence="2">The sequence shown here is derived from an EMBL/GenBank/DDBJ whole genome shotgun (WGS) entry which is preliminary data.</text>
</comment>
<dbReference type="AlphaFoldDB" id="A0A557SPI3"/>
<gene>
    <name evidence="2" type="ORF">FHP89_00735</name>
</gene>
<feature type="non-terminal residue" evidence="2">
    <location>
        <position position="1"/>
    </location>
</feature>
<proteinExistence type="predicted"/>
<dbReference type="Proteomes" id="UP000318349">
    <property type="component" value="Unassembled WGS sequence"/>
</dbReference>
<name>A0A557SPI3_9RHOO</name>
<dbReference type="InterPro" id="IPR018769">
    <property type="entry name" value="VgrG2_DUF2345"/>
</dbReference>
<evidence type="ECO:0000313" key="2">
    <source>
        <dbReference type="EMBL" id="TVO79323.1"/>
    </source>
</evidence>